<dbReference type="Pfam" id="PF06219">
    <property type="entry name" value="DUF1005"/>
    <property type="match status" value="2"/>
</dbReference>
<comment type="caution">
    <text evidence="1">The sequence shown here is derived from an EMBL/GenBank/DDBJ whole genome shotgun (WGS) entry which is preliminary data.</text>
</comment>
<sequence>MERRNQFRVVICDLVLRLPLAKPNGPGAMQSQPSTFCKIFFKSRSCKVVHVPTFFSNGQEPAALLNKPAAVFDLSDAEMSLLSKSKKPEHLIFELHSRSSDGPVCGFSTDRVLGTVKLPLDFSQVRHNHETQFHGGWMDLDKKAKKENRLGVSYPQLQVSVHVEPDTRISLKFTGSPKGNVEIYCMEDPIRRPIFRSTFTWGPGPEANLVQPDKPAKGLNSWMLQQLCLGEKKVELRSGWSVTIRNTSGSPVAVASMLVPYVPKMQPLAWLIEQLGEDGWVPWGRLAAWHAVPDTGIHIRFEKVTCAQEVEWLVNPNQGGTLSIDYQSSRRGGFVFSASVGSEGSRWSLPTVEVSAKHIKCVEDAAPFLALAGAINLSVDACQRFI</sequence>
<accession>A0AAV8FAL8</accession>
<organism evidence="1 2">
    <name type="scientific">Rhynchospora pubera</name>
    <dbReference type="NCBI Taxonomy" id="906938"/>
    <lineage>
        <taxon>Eukaryota</taxon>
        <taxon>Viridiplantae</taxon>
        <taxon>Streptophyta</taxon>
        <taxon>Embryophyta</taxon>
        <taxon>Tracheophyta</taxon>
        <taxon>Spermatophyta</taxon>
        <taxon>Magnoliopsida</taxon>
        <taxon>Liliopsida</taxon>
        <taxon>Poales</taxon>
        <taxon>Cyperaceae</taxon>
        <taxon>Cyperoideae</taxon>
        <taxon>Rhynchosporeae</taxon>
        <taxon>Rhynchospora</taxon>
    </lineage>
</organism>
<dbReference type="PANTHER" id="PTHR31317:SF3">
    <property type="entry name" value="OS07G0133500 PROTEIN"/>
    <property type="match status" value="1"/>
</dbReference>
<proteinExistence type="predicted"/>
<gene>
    <name evidence="1" type="ORF">LUZ62_041901</name>
</gene>
<evidence type="ECO:0000313" key="2">
    <source>
        <dbReference type="Proteomes" id="UP001140206"/>
    </source>
</evidence>
<dbReference type="EMBL" id="JAMFTS010000002">
    <property type="protein sequence ID" value="KAJ4790655.1"/>
    <property type="molecule type" value="Genomic_DNA"/>
</dbReference>
<dbReference type="PANTHER" id="PTHR31317">
    <property type="entry name" value="OS08G0163500 PROTEIN"/>
    <property type="match status" value="1"/>
</dbReference>
<dbReference type="InterPro" id="IPR010410">
    <property type="entry name" value="DUF1005"/>
</dbReference>
<reference evidence="1" key="1">
    <citation type="submission" date="2022-08" db="EMBL/GenBank/DDBJ databases">
        <authorList>
            <person name="Marques A."/>
        </authorList>
    </citation>
    <scope>NUCLEOTIDE SEQUENCE</scope>
    <source>
        <strain evidence="1">RhyPub2mFocal</strain>
        <tissue evidence="1">Leaves</tissue>
    </source>
</reference>
<evidence type="ECO:0000313" key="1">
    <source>
        <dbReference type="EMBL" id="KAJ4790655.1"/>
    </source>
</evidence>
<dbReference type="Proteomes" id="UP001140206">
    <property type="component" value="Chromosome 2"/>
</dbReference>
<protein>
    <submittedName>
        <fullName evidence="1">Formin-like protein (DUF1005)</fullName>
    </submittedName>
</protein>
<dbReference type="AlphaFoldDB" id="A0AAV8FAL8"/>
<name>A0AAV8FAL8_9POAL</name>
<keyword evidence="2" id="KW-1185">Reference proteome</keyword>